<dbReference type="Proteomes" id="UP001144978">
    <property type="component" value="Unassembled WGS sequence"/>
</dbReference>
<sequence>MERFSRIQRSTRSPGAYTPQARARITQDDPWNPQSCDEAGVGEQHASIDALGRRVPGQSESQRRSSGVEFAIGIGMDDGVAGARIYHSLTRSLEPHGAVPCTHFQNSSLSPIAFSQSHSLFPQTGARVSHTAFLFPPPSLSPFPLPLPSCPLPASSLCPLATPSESALTAMAQRSRTQPQNAYQHARRRSLSDPLAAALLPPADETPDQREARLRQEEEAKKRSENIDKMLKHDEKSRRRKKTVKVLLLGQSESGKSTTLKRESRLPFLPVQPEAVSACAYAYATASMVSPPSVLGPQPYKVYGEVR</sequence>
<comment type="caution">
    <text evidence="1">The sequence shown here is derived from an EMBL/GenBank/DDBJ whole genome shotgun (WGS) entry which is preliminary data.</text>
</comment>
<proteinExistence type="predicted"/>
<gene>
    <name evidence="1" type="ORF">NUW54_g12649</name>
</gene>
<name>A0ACC1MVE3_9APHY</name>
<keyword evidence="2" id="KW-1185">Reference proteome</keyword>
<reference evidence="1" key="1">
    <citation type="submission" date="2022-08" db="EMBL/GenBank/DDBJ databases">
        <title>Genome Sequence of Pycnoporus sanguineus.</title>
        <authorList>
            <person name="Buettner E."/>
        </authorList>
    </citation>
    <scope>NUCLEOTIDE SEQUENCE</scope>
    <source>
        <strain evidence="1">CG-C14</strain>
    </source>
</reference>
<evidence type="ECO:0000313" key="2">
    <source>
        <dbReference type="Proteomes" id="UP001144978"/>
    </source>
</evidence>
<dbReference type="EMBL" id="JANSHE010005476">
    <property type="protein sequence ID" value="KAJ2970799.1"/>
    <property type="molecule type" value="Genomic_DNA"/>
</dbReference>
<protein>
    <submittedName>
        <fullName evidence="1">Uncharacterized protein</fullName>
    </submittedName>
</protein>
<evidence type="ECO:0000313" key="1">
    <source>
        <dbReference type="EMBL" id="KAJ2970799.1"/>
    </source>
</evidence>
<organism evidence="1 2">
    <name type="scientific">Trametes sanguinea</name>
    <dbReference type="NCBI Taxonomy" id="158606"/>
    <lineage>
        <taxon>Eukaryota</taxon>
        <taxon>Fungi</taxon>
        <taxon>Dikarya</taxon>
        <taxon>Basidiomycota</taxon>
        <taxon>Agaricomycotina</taxon>
        <taxon>Agaricomycetes</taxon>
        <taxon>Polyporales</taxon>
        <taxon>Polyporaceae</taxon>
        <taxon>Trametes</taxon>
    </lineage>
</organism>
<accession>A0ACC1MVE3</accession>